<dbReference type="Proteomes" id="UP000554235">
    <property type="component" value="Unassembled WGS sequence"/>
</dbReference>
<dbReference type="AlphaFoldDB" id="A0A8H4P2E4"/>
<dbReference type="SUPFAM" id="SSF159245">
    <property type="entry name" value="AttH-like"/>
    <property type="match status" value="1"/>
</dbReference>
<feature type="domain" description="AsqO/PenF-like C-terminal" evidence="2">
    <location>
        <begin position="211"/>
        <end position="331"/>
    </location>
</feature>
<evidence type="ECO:0000259" key="2">
    <source>
        <dbReference type="Pfam" id="PF25581"/>
    </source>
</evidence>
<name>A0A8H4P2E4_9HYPO</name>
<proteinExistence type="predicted"/>
<keyword evidence="4" id="KW-1185">Reference proteome</keyword>
<evidence type="ECO:0000313" key="4">
    <source>
        <dbReference type="Proteomes" id="UP000554235"/>
    </source>
</evidence>
<dbReference type="EMBL" id="JAADYS010002045">
    <property type="protein sequence ID" value="KAF4459989.1"/>
    <property type="molecule type" value="Genomic_DNA"/>
</dbReference>
<evidence type="ECO:0000259" key="1">
    <source>
        <dbReference type="Pfam" id="PF24137"/>
    </source>
</evidence>
<dbReference type="InterPro" id="IPR057722">
    <property type="entry name" value="AsqO/PenF-like_C"/>
</dbReference>
<protein>
    <submittedName>
        <fullName evidence="3">Uncharacterized protein</fullName>
    </submittedName>
</protein>
<dbReference type="InterPro" id="IPR056402">
    <property type="entry name" value="DA_N"/>
</dbReference>
<evidence type="ECO:0000313" key="3">
    <source>
        <dbReference type="EMBL" id="KAF4459989.1"/>
    </source>
</evidence>
<sequence>MGSTLVSRAVRALGYCPLLSGIHTYPADIQGGQAQSQQVSCSTGFDGPKVDMLNGPSYDFWYFEAVAYDGQSEVITVDTSIVSTAGDGSNGLWGGLGYSWYSTPEMSDYWVELKAKEGSIHGSITMHSVAPAHYPCSPNKPGESLEVMPGIKWVNTVPDADVTVDLTIHGMPFKFIGIGYHDKVRLVFIPWASSGKLALEPQNWGVTLFSDIVGSWNWGHARMGPYSIVWLHSTDRRATTYSSGYVAYQGQVIFAQCDGAIEIQTSNKDTGRSIANNSAFPDFFTLRIDLGGSHGVLEADSYPTQITLDTPTFTRWVGNITGSAGESSWQGIVSGDFAIL</sequence>
<comment type="caution">
    <text evidence="3">The sequence shown here is derived from an EMBL/GenBank/DDBJ whole genome shotgun (WGS) entry which is preliminary data.</text>
</comment>
<organism evidence="3 4">
    <name type="scientific">Fusarium albosuccineum</name>
    <dbReference type="NCBI Taxonomy" id="1237068"/>
    <lineage>
        <taxon>Eukaryota</taxon>
        <taxon>Fungi</taxon>
        <taxon>Dikarya</taxon>
        <taxon>Ascomycota</taxon>
        <taxon>Pezizomycotina</taxon>
        <taxon>Sordariomycetes</taxon>
        <taxon>Hypocreomycetidae</taxon>
        <taxon>Hypocreales</taxon>
        <taxon>Nectriaceae</taxon>
        <taxon>Fusarium</taxon>
        <taxon>Fusarium decemcellulare species complex</taxon>
    </lineage>
</organism>
<dbReference type="Pfam" id="PF25581">
    <property type="entry name" value="AsqO_C"/>
    <property type="match status" value="1"/>
</dbReference>
<reference evidence="3 4" key="1">
    <citation type="submission" date="2020-01" db="EMBL/GenBank/DDBJ databases">
        <title>Identification and distribution of gene clusters putatively required for synthesis of sphingolipid metabolism inhibitors in phylogenetically diverse species of the filamentous fungus Fusarium.</title>
        <authorList>
            <person name="Kim H.-S."/>
            <person name="Busman M."/>
            <person name="Brown D.W."/>
            <person name="Divon H."/>
            <person name="Uhlig S."/>
            <person name="Proctor R.H."/>
        </authorList>
    </citation>
    <scope>NUCLEOTIDE SEQUENCE [LARGE SCALE GENOMIC DNA]</scope>
    <source>
        <strain evidence="3 4">NRRL 20459</strain>
    </source>
</reference>
<dbReference type="Pfam" id="PF24137">
    <property type="entry name" value="DA_N"/>
    <property type="match status" value="1"/>
</dbReference>
<feature type="domain" description="Diels-Alderase N-terminal" evidence="1">
    <location>
        <begin position="76"/>
        <end position="184"/>
    </location>
</feature>
<gene>
    <name evidence="3" type="ORF">FALBO_13248</name>
</gene>
<dbReference type="OrthoDB" id="5344254at2759"/>
<accession>A0A8H4P2E4</accession>